<feature type="transmembrane region" description="Helical" evidence="2">
    <location>
        <begin position="242"/>
        <end position="260"/>
    </location>
</feature>
<feature type="transmembrane region" description="Helical" evidence="2">
    <location>
        <begin position="307"/>
        <end position="323"/>
    </location>
</feature>
<keyword evidence="2" id="KW-1133">Transmembrane helix</keyword>
<dbReference type="AlphaFoldDB" id="A0A2T5GR96"/>
<evidence type="ECO:0000256" key="2">
    <source>
        <dbReference type="SAM" id="Phobius"/>
    </source>
</evidence>
<keyword evidence="4" id="KW-1185">Reference proteome</keyword>
<dbReference type="GO" id="GO:0005886">
    <property type="term" value="C:plasma membrane"/>
    <property type="evidence" value="ECO:0007669"/>
    <property type="project" value="TreeGrafter"/>
</dbReference>
<feature type="transmembrane region" description="Helical" evidence="2">
    <location>
        <begin position="157"/>
        <end position="178"/>
    </location>
</feature>
<organism evidence="3 4">
    <name type="scientific">Sphingomonas aurantiaca</name>
    <dbReference type="NCBI Taxonomy" id="185949"/>
    <lineage>
        <taxon>Bacteria</taxon>
        <taxon>Pseudomonadati</taxon>
        <taxon>Pseudomonadota</taxon>
        <taxon>Alphaproteobacteria</taxon>
        <taxon>Sphingomonadales</taxon>
        <taxon>Sphingomonadaceae</taxon>
        <taxon>Sphingomonas</taxon>
    </lineage>
</organism>
<comment type="similarity">
    <text evidence="1">Belongs to the sodium:galactoside symporter (TC 2.A.2) family.</text>
</comment>
<feature type="transmembrane region" description="Helical" evidence="2">
    <location>
        <begin position="42"/>
        <end position="68"/>
    </location>
</feature>
<dbReference type="InterPro" id="IPR036259">
    <property type="entry name" value="MFS_trans_sf"/>
</dbReference>
<keyword evidence="2" id="KW-0472">Membrane</keyword>
<feature type="transmembrane region" description="Helical" evidence="2">
    <location>
        <begin position="329"/>
        <end position="350"/>
    </location>
</feature>
<feature type="transmembrane region" description="Helical" evidence="2">
    <location>
        <begin position="272"/>
        <end position="295"/>
    </location>
</feature>
<dbReference type="GO" id="GO:0015293">
    <property type="term" value="F:symporter activity"/>
    <property type="evidence" value="ECO:0007669"/>
    <property type="project" value="InterPro"/>
</dbReference>
<dbReference type="SUPFAM" id="SSF103473">
    <property type="entry name" value="MFS general substrate transporter"/>
    <property type="match status" value="1"/>
</dbReference>
<dbReference type="InterPro" id="IPR039672">
    <property type="entry name" value="MFS_2"/>
</dbReference>
<dbReference type="Gene3D" id="1.20.1250.20">
    <property type="entry name" value="MFS general substrate transporter like domains"/>
    <property type="match status" value="1"/>
</dbReference>
<sequence>MAAPLPTPAPIRDESVPRRGINLGYAAGNLGKSVVWTTFESFLLFYLVTAAHLPPLWAGALLSGMMFWDACADVVVGHLVDRYARPDLLGRLIQIGAPLCGLAFWAIFAIPARSHPLLVVAAVAACRIGYTLCDIGHNTLLVRVATNARNASMVSGLRLVFSAIGAGLVGLASSYLLAVPRAAERPAAFGLCALGGGLLYLATLTLARHVTSTLPVAAVAPVRASSAALLTRLWRNHAYRRVLMLVAIQSSLIPIFSRALPFFGTVVHGDAAWAGPALSTMTLAQALSLPGWILLSQRCSSQTVLRLAYGFMVAGVALLGWQLDKGAGLAPLIVIGIANAGANMAIWALLARSIRAGKDEGGGSEALPIGLFLATLKGAAGVGGAILSIAVALQDGACTACLGGISPIVVAALALPVLGCVSCLLLLRRTPA</sequence>
<feature type="transmembrane region" description="Helical" evidence="2">
    <location>
        <begin position="88"/>
        <end position="110"/>
    </location>
</feature>
<feature type="transmembrane region" description="Helical" evidence="2">
    <location>
        <begin position="371"/>
        <end position="393"/>
    </location>
</feature>
<dbReference type="PANTHER" id="PTHR11328">
    <property type="entry name" value="MAJOR FACILITATOR SUPERFAMILY DOMAIN-CONTAINING PROTEIN"/>
    <property type="match status" value="1"/>
</dbReference>
<proteinExistence type="inferred from homology"/>
<feature type="transmembrane region" description="Helical" evidence="2">
    <location>
        <begin position="117"/>
        <end position="137"/>
    </location>
</feature>
<dbReference type="Pfam" id="PF13347">
    <property type="entry name" value="MFS_2"/>
    <property type="match status" value="1"/>
</dbReference>
<feature type="transmembrane region" description="Helical" evidence="2">
    <location>
        <begin position="405"/>
        <end position="427"/>
    </location>
</feature>
<reference evidence="3 4" key="1">
    <citation type="submission" date="2018-04" db="EMBL/GenBank/DDBJ databases">
        <title>Genomic Encyclopedia of Type Strains, Phase III (KMG-III): the genomes of soil and plant-associated and newly described type strains.</title>
        <authorList>
            <person name="Whitman W."/>
        </authorList>
    </citation>
    <scope>NUCLEOTIDE SEQUENCE [LARGE SCALE GENOMIC DNA]</scope>
    <source>
        <strain evidence="3 4">MA101b</strain>
    </source>
</reference>
<keyword evidence="2" id="KW-0812">Transmembrane</keyword>
<dbReference type="EMBL" id="QAOG01000001">
    <property type="protein sequence ID" value="PTQ61857.1"/>
    <property type="molecule type" value="Genomic_DNA"/>
</dbReference>
<protein>
    <submittedName>
        <fullName evidence="3">Na+/melibiose symporter-like transporter</fullName>
    </submittedName>
</protein>
<dbReference type="PANTHER" id="PTHR11328:SF24">
    <property type="entry name" value="MAJOR FACILITATOR SUPERFAMILY (MFS) PROFILE DOMAIN-CONTAINING PROTEIN"/>
    <property type="match status" value="1"/>
</dbReference>
<evidence type="ECO:0000256" key="1">
    <source>
        <dbReference type="ARBA" id="ARBA00009617"/>
    </source>
</evidence>
<dbReference type="GO" id="GO:0008643">
    <property type="term" value="P:carbohydrate transport"/>
    <property type="evidence" value="ECO:0007669"/>
    <property type="project" value="InterPro"/>
</dbReference>
<evidence type="ECO:0000313" key="3">
    <source>
        <dbReference type="EMBL" id="PTQ61857.1"/>
    </source>
</evidence>
<gene>
    <name evidence="3" type="ORF">C8J26_0124</name>
</gene>
<evidence type="ECO:0000313" key="4">
    <source>
        <dbReference type="Proteomes" id="UP000244189"/>
    </source>
</evidence>
<comment type="caution">
    <text evidence="3">The sequence shown here is derived from an EMBL/GenBank/DDBJ whole genome shotgun (WGS) entry which is preliminary data.</text>
</comment>
<name>A0A2T5GR96_9SPHN</name>
<accession>A0A2T5GR96</accession>
<dbReference type="Proteomes" id="UP000244189">
    <property type="component" value="Unassembled WGS sequence"/>
</dbReference>
<feature type="transmembrane region" description="Helical" evidence="2">
    <location>
        <begin position="187"/>
        <end position="207"/>
    </location>
</feature>